<evidence type="ECO:0000259" key="2">
    <source>
        <dbReference type="Pfam" id="PF14285"/>
    </source>
</evidence>
<name>A0A1E5FZX3_9FIRM</name>
<evidence type="ECO:0000313" key="4">
    <source>
        <dbReference type="Proteomes" id="UP000094296"/>
    </source>
</evidence>
<dbReference type="InterPro" id="IPR025377">
    <property type="entry name" value="DUF4367"/>
</dbReference>
<dbReference type="STRING" id="766136.BHF68_10365"/>
<keyword evidence="1" id="KW-0472">Membrane</keyword>
<sequence>MNYKKYNEEEILEDVVHEQLKNIEAPDRDKELLWNQIQEKLHHSNNKPRNSSMIKLIAGIAASLLIFFVFAIQSNNSGTAFFWYIQKFFVSNDSTTQITLETENESSDNGPPSNADSNIVYYSIEYHNYTLEQAQEMIDFNIIIPRYIPENYKFEYAFPGFRSSPYEISLYYENKDTIDSITIQQIYLGADNDATEIGFNGVEIENTFIYGHQITIFASNEDRLILLLELPDIKIIILGSIDRNEMLRIAESML</sequence>
<dbReference type="RefSeq" id="WP_069644047.1">
    <property type="nucleotide sequence ID" value="NZ_MIJE01000033.1"/>
</dbReference>
<keyword evidence="4" id="KW-1185">Reference proteome</keyword>
<accession>A0A1E5FZX3</accession>
<dbReference type="Pfam" id="PF14285">
    <property type="entry name" value="DUF4367"/>
    <property type="match status" value="1"/>
</dbReference>
<gene>
    <name evidence="3" type="ORF">BHF68_10365</name>
</gene>
<feature type="domain" description="DUF4367" evidence="2">
    <location>
        <begin position="143"/>
        <end position="253"/>
    </location>
</feature>
<dbReference type="OrthoDB" id="2937252at2"/>
<proteinExistence type="predicted"/>
<dbReference type="EMBL" id="MIJE01000033">
    <property type="protein sequence ID" value="OEF96126.1"/>
    <property type="molecule type" value="Genomic_DNA"/>
</dbReference>
<keyword evidence="1" id="KW-1133">Transmembrane helix</keyword>
<evidence type="ECO:0000256" key="1">
    <source>
        <dbReference type="SAM" id="Phobius"/>
    </source>
</evidence>
<protein>
    <recommendedName>
        <fullName evidence="2">DUF4367 domain-containing protein</fullName>
    </recommendedName>
</protein>
<reference evidence="3 4" key="1">
    <citation type="submission" date="2016-09" db="EMBL/GenBank/DDBJ databases">
        <title>Draft genome sequence for the type strain of Desulfuribacillus alkaliarsenatis AHT28, an obligately anaerobic, sulfidogenic bacterium isolated from Russian soda lake sediments.</title>
        <authorList>
            <person name="Abin C.A."/>
            <person name="Hollibaugh J.T."/>
        </authorList>
    </citation>
    <scope>NUCLEOTIDE SEQUENCE [LARGE SCALE GENOMIC DNA]</scope>
    <source>
        <strain evidence="3 4">AHT28</strain>
    </source>
</reference>
<feature type="transmembrane region" description="Helical" evidence="1">
    <location>
        <begin position="53"/>
        <end position="72"/>
    </location>
</feature>
<dbReference type="AlphaFoldDB" id="A0A1E5FZX3"/>
<comment type="caution">
    <text evidence="3">The sequence shown here is derived from an EMBL/GenBank/DDBJ whole genome shotgun (WGS) entry which is preliminary data.</text>
</comment>
<organism evidence="3 4">
    <name type="scientific">Desulfuribacillus alkaliarsenatis</name>
    <dbReference type="NCBI Taxonomy" id="766136"/>
    <lineage>
        <taxon>Bacteria</taxon>
        <taxon>Bacillati</taxon>
        <taxon>Bacillota</taxon>
        <taxon>Desulfuribacillia</taxon>
        <taxon>Desulfuribacillales</taxon>
        <taxon>Desulfuribacillaceae</taxon>
        <taxon>Desulfuribacillus</taxon>
    </lineage>
</organism>
<dbReference type="Proteomes" id="UP000094296">
    <property type="component" value="Unassembled WGS sequence"/>
</dbReference>
<keyword evidence="1" id="KW-0812">Transmembrane</keyword>
<evidence type="ECO:0000313" key="3">
    <source>
        <dbReference type="EMBL" id="OEF96126.1"/>
    </source>
</evidence>